<protein>
    <submittedName>
        <fullName evidence="6">ABC transporter ATP-binding protein</fullName>
    </submittedName>
</protein>
<reference evidence="6" key="2">
    <citation type="submission" date="2021-04" db="EMBL/GenBank/DDBJ databases">
        <authorList>
            <person name="Gilroy R."/>
        </authorList>
    </citation>
    <scope>NUCLEOTIDE SEQUENCE</scope>
    <source>
        <strain evidence="6">ChiBcec6-4105</strain>
    </source>
</reference>
<accession>A0A9D2TXV9</accession>
<evidence type="ECO:0000256" key="3">
    <source>
        <dbReference type="ARBA" id="ARBA00022741"/>
    </source>
</evidence>
<dbReference type="SMART" id="SM00382">
    <property type="entry name" value="AAA"/>
    <property type="match status" value="1"/>
</dbReference>
<dbReference type="SUPFAM" id="SSF52540">
    <property type="entry name" value="P-loop containing nucleoside triphosphate hydrolases"/>
    <property type="match status" value="1"/>
</dbReference>
<dbReference type="InterPro" id="IPR027417">
    <property type="entry name" value="P-loop_NTPase"/>
</dbReference>
<dbReference type="GO" id="GO:0005524">
    <property type="term" value="F:ATP binding"/>
    <property type="evidence" value="ECO:0007669"/>
    <property type="project" value="UniProtKB-KW"/>
</dbReference>
<dbReference type="PANTHER" id="PTHR42798">
    <property type="entry name" value="LIPOPROTEIN-RELEASING SYSTEM ATP-BINDING PROTEIN LOLD"/>
    <property type="match status" value="1"/>
</dbReference>
<keyword evidence="4 6" id="KW-0067">ATP-binding</keyword>
<evidence type="ECO:0000256" key="2">
    <source>
        <dbReference type="ARBA" id="ARBA00022448"/>
    </source>
</evidence>
<evidence type="ECO:0000256" key="4">
    <source>
        <dbReference type="ARBA" id="ARBA00022840"/>
    </source>
</evidence>
<dbReference type="InterPro" id="IPR003439">
    <property type="entry name" value="ABC_transporter-like_ATP-bd"/>
</dbReference>
<dbReference type="CDD" id="cd03255">
    <property type="entry name" value="ABC_MJ0796_LolCDE_FtsE"/>
    <property type="match status" value="1"/>
</dbReference>
<dbReference type="InterPro" id="IPR017911">
    <property type="entry name" value="MacB-like_ATP-bd"/>
</dbReference>
<dbReference type="Gene3D" id="3.40.50.300">
    <property type="entry name" value="P-loop containing nucleotide triphosphate hydrolases"/>
    <property type="match status" value="1"/>
</dbReference>
<dbReference type="Pfam" id="PF00005">
    <property type="entry name" value="ABC_tran"/>
    <property type="match status" value="1"/>
</dbReference>
<reference evidence="6" key="1">
    <citation type="journal article" date="2021" name="PeerJ">
        <title>Extensive microbial diversity within the chicken gut microbiome revealed by metagenomics and culture.</title>
        <authorList>
            <person name="Gilroy R."/>
            <person name="Ravi A."/>
            <person name="Getino M."/>
            <person name="Pursley I."/>
            <person name="Horton D.L."/>
            <person name="Alikhan N.F."/>
            <person name="Baker D."/>
            <person name="Gharbi K."/>
            <person name="Hall N."/>
            <person name="Watson M."/>
            <person name="Adriaenssens E.M."/>
            <person name="Foster-Nyarko E."/>
            <person name="Jarju S."/>
            <person name="Secka A."/>
            <person name="Antonio M."/>
            <person name="Oren A."/>
            <person name="Chaudhuri R.R."/>
            <person name="La Ragione R."/>
            <person name="Hildebrand F."/>
            <person name="Pallen M.J."/>
        </authorList>
    </citation>
    <scope>NUCLEOTIDE SEQUENCE</scope>
    <source>
        <strain evidence="6">ChiBcec6-4105</strain>
    </source>
</reference>
<dbReference type="InterPro" id="IPR017871">
    <property type="entry name" value="ABC_transporter-like_CS"/>
</dbReference>
<name>A0A9D2TXV9_9FIRM</name>
<sequence>MFICLKDAVKKYGEGEAAVYALDHADLVIGKGEICVILGPSGSGKSTMLNMLGGLDTLDAGDLTIEGRSLIGLTPKERTLYRKEEAGFVFQFYNLIPDLTVEENIEVVSDISESPLDLSEVLGALELEPYRRRFPRELSGGQQQRAAIARAMIKNPKLLLCDELTGALDTRSSKNVRQFVEKMNRQYGTTVVIITHNEAIAKMADQIIWIRDGRVEKSVFNEKKIPAEELEL</sequence>
<dbReference type="InterPro" id="IPR003593">
    <property type="entry name" value="AAA+_ATPase"/>
</dbReference>
<keyword evidence="3" id="KW-0547">Nucleotide-binding</keyword>
<dbReference type="Proteomes" id="UP000823892">
    <property type="component" value="Unassembled WGS sequence"/>
</dbReference>
<evidence type="ECO:0000313" key="6">
    <source>
        <dbReference type="EMBL" id="HJD28453.1"/>
    </source>
</evidence>
<dbReference type="PROSITE" id="PS00211">
    <property type="entry name" value="ABC_TRANSPORTER_1"/>
    <property type="match status" value="1"/>
</dbReference>
<feature type="domain" description="ABC transporter" evidence="5">
    <location>
        <begin position="3"/>
        <end position="232"/>
    </location>
</feature>
<evidence type="ECO:0000313" key="7">
    <source>
        <dbReference type="Proteomes" id="UP000823892"/>
    </source>
</evidence>
<evidence type="ECO:0000256" key="1">
    <source>
        <dbReference type="ARBA" id="ARBA00005417"/>
    </source>
</evidence>
<gene>
    <name evidence="6" type="ORF">H9914_05600</name>
</gene>
<dbReference type="PROSITE" id="PS50893">
    <property type="entry name" value="ABC_TRANSPORTER_2"/>
    <property type="match status" value="1"/>
</dbReference>
<proteinExistence type="inferred from homology"/>
<evidence type="ECO:0000259" key="5">
    <source>
        <dbReference type="PROSITE" id="PS50893"/>
    </source>
</evidence>
<dbReference type="AlphaFoldDB" id="A0A9D2TXV9"/>
<keyword evidence="2" id="KW-0813">Transport</keyword>
<dbReference type="GO" id="GO:0016887">
    <property type="term" value="F:ATP hydrolysis activity"/>
    <property type="evidence" value="ECO:0007669"/>
    <property type="project" value="InterPro"/>
</dbReference>
<comment type="caution">
    <text evidence="6">The sequence shown here is derived from an EMBL/GenBank/DDBJ whole genome shotgun (WGS) entry which is preliminary data.</text>
</comment>
<dbReference type="EMBL" id="DWUY01000118">
    <property type="protein sequence ID" value="HJD28453.1"/>
    <property type="molecule type" value="Genomic_DNA"/>
</dbReference>
<dbReference type="PANTHER" id="PTHR42798:SF2">
    <property type="entry name" value="ABC TRANSPORTER ATP-BINDING PROTEIN MG467-RELATED"/>
    <property type="match status" value="1"/>
</dbReference>
<organism evidence="6 7">
    <name type="scientific">Candidatus Blautia avicola</name>
    <dbReference type="NCBI Taxonomy" id="2838483"/>
    <lineage>
        <taxon>Bacteria</taxon>
        <taxon>Bacillati</taxon>
        <taxon>Bacillota</taxon>
        <taxon>Clostridia</taxon>
        <taxon>Lachnospirales</taxon>
        <taxon>Lachnospiraceae</taxon>
        <taxon>Blautia</taxon>
    </lineage>
</organism>
<comment type="similarity">
    <text evidence="1">Belongs to the ABC transporter superfamily.</text>
</comment>